<dbReference type="InterPro" id="IPR050180">
    <property type="entry name" value="RNR_Ribonuclease"/>
</dbReference>
<evidence type="ECO:0000256" key="9">
    <source>
        <dbReference type="SAM" id="MobiDB-lite"/>
    </source>
</evidence>
<dbReference type="NCBIfam" id="TIGR00358">
    <property type="entry name" value="3_prime_RNase"/>
    <property type="match status" value="1"/>
</dbReference>
<dbReference type="Pfam" id="PF00773">
    <property type="entry name" value="RNB"/>
    <property type="match status" value="1"/>
</dbReference>
<dbReference type="CDD" id="cd04471">
    <property type="entry name" value="S1_RNase_R"/>
    <property type="match status" value="1"/>
</dbReference>
<comment type="catalytic activity">
    <reaction evidence="1 8">
        <text>Exonucleolytic cleavage in the 3'- to 5'-direction to yield nucleoside 5'-phosphates.</text>
        <dbReference type="EC" id="3.1.13.1"/>
    </reaction>
</comment>
<dbReference type="SMART" id="SM00316">
    <property type="entry name" value="S1"/>
    <property type="match status" value="1"/>
</dbReference>
<evidence type="ECO:0000256" key="7">
    <source>
        <dbReference type="ARBA" id="ARBA00022884"/>
    </source>
</evidence>
<dbReference type="InterPro" id="IPR011129">
    <property type="entry name" value="CSD"/>
</dbReference>
<dbReference type="GO" id="GO:0005829">
    <property type="term" value="C:cytosol"/>
    <property type="evidence" value="ECO:0007669"/>
    <property type="project" value="TreeGrafter"/>
</dbReference>
<dbReference type="Pfam" id="PF17876">
    <property type="entry name" value="CSD2"/>
    <property type="match status" value="1"/>
</dbReference>
<dbReference type="InterPro" id="IPR001900">
    <property type="entry name" value="RNase_II/R"/>
</dbReference>
<proteinExistence type="inferred from homology"/>
<name>A0A1M6GAN8_9FIRM</name>
<evidence type="ECO:0000313" key="12">
    <source>
        <dbReference type="Proteomes" id="UP000324781"/>
    </source>
</evidence>
<dbReference type="NCBIfam" id="TIGR02063">
    <property type="entry name" value="RNase_R"/>
    <property type="match status" value="1"/>
</dbReference>
<keyword evidence="5 8" id="KW-0378">Hydrolase</keyword>
<dbReference type="PANTHER" id="PTHR23355:SF9">
    <property type="entry name" value="DIS3-LIKE EXONUCLEASE 2"/>
    <property type="match status" value="1"/>
</dbReference>
<reference evidence="11 12" key="1">
    <citation type="submission" date="2016-11" db="EMBL/GenBank/DDBJ databases">
        <authorList>
            <person name="Varghese N."/>
            <person name="Submissions S."/>
        </authorList>
    </citation>
    <scope>NUCLEOTIDE SEQUENCE [LARGE SCALE GENOMIC DNA]</scope>
    <source>
        <strain evidence="11 12">DSM 19027</strain>
    </source>
</reference>
<evidence type="ECO:0000256" key="4">
    <source>
        <dbReference type="ARBA" id="ARBA00022722"/>
    </source>
</evidence>
<dbReference type="HAMAP" id="MF_01895">
    <property type="entry name" value="RNase_R"/>
    <property type="match status" value="1"/>
</dbReference>
<evidence type="ECO:0000259" key="10">
    <source>
        <dbReference type="PROSITE" id="PS50126"/>
    </source>
</evidence>
<dbReference type="SMART" id="SM00955">
    <property type="entry name" value="RNB"/>
    <property type="match status" value="1"/>
</dbReference>
<dbReference type="InterPro" id="IPR011805">
    <property type="entry name" value="RNase_R"/>
</dbReference>
<keyword evidence="7 8" id="KW-0694">RNA-binding</keyword>
<dbReference type="Pfam" id="PF00575">
    <property type="entry name" value="S1"/>
    <property type="match status" value="1"/>
</dbReference>
<evidence type="ECO:0000313" key="11">
    <source>
        <dbReference type="EMBL" id="SHJ06929.1"/>
    </source>
</evidence>
<evidence type="ECO:0000256" key="6">
    <source>
        <dbReference type="ARBA" id="ARBA00022839"/>
    </source>
</evidence>
<dbReference type="FunFam" id="2.40.50.140:FF:000213">
    <property type="entry name" value="Ribonuclease R"/>
    <property type="match status" value="1"/>
</dbReference>
<dbReference type="InterPro" id="IPR003029">
    <property type="entry name" value="S1_domain"/>
</dbReference>
<dbReference type="Pfam" id="PF08206">
    <property type="entry name" value="OB_RNB"/>
    <property type="match status" value="1"/>
</dbReference>
<dbReference type="InterPro" id="IPR022966">
    <property type="entry name" value="RNase_II/R_CS"/>
</dbReference>
<keyword evidence="4 8" id="KW-0540">Nuclease</keyword>
<evidence type="ECO:0000256" key="8">
    <source>
        <dbReference type="HAMAP-Rule" id="MF_01895"/>
    </source>
</evidence>
<gene>
    <name evidence="8" type="primary">rnr</name>
    <name evidence="11" type="ORF">SAMN05444373_102233</name>
</gene>
<keyword evidence="6 8" id="KW-0269">Exonuclease</keyword>
<dbReference type="SMART" id="SM00357">
    <property type="entry name" value="CSP"/>
    <property type="match status" value="2"/>
</dbReference>
<dbReference type="Proteomes" id="UP000324781">
    <property type="component" value="Unassembled WGS sequence"/>
</dbReference>
<keyword evidence="12" id="KW-1185">Reference proteome</keyword>
<feature type="domain" description="S1 motif" evidence="10">
    <location>
        <begin position="626"/>
        <end position="706"/>
    </location>
</feature>
<comment type="similarity">
    <text evidence="8">Belongs to the RNR ribonuclease family. RNase R subfamily.</text>
</comment>
<dbReference type="PANTHER" id="PTHR23355">
    <property type="entry name" value="RIBONUCLEASE"/>
    <property type="match status" value="1"/>
</dbReference>
<dbReference type="GO" id="GO:0006402">
    <property type="term" value="P:mRNA catabolic process"/>
    <property type="evidence" value="ECO:0007669"/>
    <property type="project" value="TreeGrafter"/>
</dbReference>
<evidence type="ECO:0000256" key="1">
    <source>
        <dbReference type="ARBA" id="ARBA00001849"/>
    </source>
</evidence>
<accession>A0A1M6GAN8</accession>
<dbReference type="InterPro" id="IPR012340">
    <property type="entry name" value="NA-bd_OB-fold"/>
</dbReference>
<dbReference type="GO" id="GO:0003723">
    <property type="term" value="F:RNA binding"/>
    <property type="evidence" value="ECO:0007669"/>
    <property type="project" value="UniProtKB-UniRule"/>
</dbReference>
<dbReference type="InterPro" id="IPR013223">
    <property type="entry name" value="RNase_B_OB_dom"/>
</dbReference>
<dbReference type="AlphaFoldDB" id="A0A1M6GAN8"/>
<dbReference type="PROSITE" id="PS50126">
    <property type="entry name" value="S1"/>
    <property type="match status" value="1"/>
</dbReference>
<evidence type="ECO:0000256" key="5">
    <source>
        <dbReference type="ARBA" id="ARBA00022801"/>
    </source>
</evidence>
<dbReference type="Gene3D" id="2.40.50.140">
    <property type="entry name" value="Nucleic acid-binding proteins"/>
    <property type="match status" value="3"/>
</dbReference>
<dbReference type="EC" id="3.1.13.1" evidence="8"/>
<evidence type="ECO:0000256" key="3">
    <source>
        <dbReference type="ARBA" id="ARBA00022490"/>
    </source>
</evidence>
<feature type="region of interest" description="Disordered" evidence="9">
    <location>
        <begin position="711"/>
        <end position="740"/>
    </location>
</feature>
<sequence length="761" mass="87533">MNIMEERKNRILAFMREEAYKPLMLSELVTVLDVPTEDIPLLQSLLDEMENEGLVIRTKKGRYGVPERMGLITGTFQGHVRGFGFLIPDNGDEDVFIPANAINGAMHGDRVMARLTKLSAAARKQEGEIIRVISRAHKTVVGKFDLSDHFGFVTPDHVRLFRDIFIPKDCINGAKKGQKVVVEITKWPEANRNAEGKIIEILGDSGDPGVDILSIIRAYNIPYEFPDEVLQEARKAPQKVREEDIQDRRDLRDLRMVTIDGEDARDLDDAVSIELLENNNFRLGVHIADVTHYVKEGSALDQEALRRGTSVYFPDRVVPMLPRELSNGICSLNAGEDRLAFSVMMEVDRNGKVLNHDIFKSVIHVRERMTYTNVYKILEEDDPALKERYKDHLEDFRLMKELALILKEKRMKRGAVDFDFGEAKIIVDEKGKPVEVKKYELNIAHNIIEEFMLLCNEVVSEHFYWLGIPFVYRIHEDPDPEKMENLNRILGSFGYHLKGYRDVHPKALQEILRQIKGTPEEKVISTLMLRSLQKARYSDVHNWHFGLAAEYYSHFTSPIRRYPDLIIHRIMKEQLSGRLDEKRIEHYRSILPDITKSNSERERAAEDAERDCEDMLKAEYMKDRLGEEFEGIISNVTAFGFFVELDNTIEGLVRLSSLDDDYYTFDADSLTLIGERTRKRFRIGDRVRVQLVKATPETRQIDFVLLDSENDTDDETGSVKDAAGEQPKPKKKVKKAVDPRVLIHIGAKKPAAKSKKQKKRK</sequence>
<dbReference type="InterPro" id="IPR040476">
    <property type="entry name" value="CSD2"/>
</dbReference>
<comment type="subcellular location">
    <subcellularLocation>
        <location evidence="2 8">Cytoplasm</location>
    </subcellularLocation>
</comment>
<dbReference type="SUPFAM" id="SSF50249">
    <property type="entry name" value="Nucleic acid-binding proteins"/>
    <property type="match status" value="4"/>
</dbReference>
<comment type="function">
    <text evidence="8">3'-5' exoribonuclease that releases 5'-nucleoside monophosphates and is involved in maturation of structured RNAs.</text>
</comment>
<keyword evidence="3 8" id="KW-0963">Cytoplasm</keyword>
<protein>
    <recommendedName>
        <fullName evidence="8">Ribonuclease R</fullName>
        <shortName evidence="8">RNase R</shortName>
        <ecNumber evidence="8">3.1.13.1</ecNumber>
    </recommendedName>
</protein>
<dbReference type="InterPro" id="IPR004476">
    <property type="entry name" value="RNase_II/RNase_R"/>
</dbReference>
<dbReference type="EMBL" id="FQZP01000022">
    <property type="protein sequence ID" value="SHJ06929.1"/>
    <property type="molecule type" value="Genomic_DNA"/>
</dbReference>
<organism evidence="11 12">
    <name type="scientific">Thermoclostridium caenicola</name>
    <dbReference type="NCBI Taxonomy" id="659425"/>
    <lineage>
        <taxon>Bacteria</taxon>
        <taxon>Bacillati</taxon>
        <taxon>Bacillota</taxon>
        <taxon>Clostridia</taxon>
        <taxon>Eubacteriales</taxon>
        <taxon>Oscillospiraceae</taxon>
        <taxon>Thermoclostridium</taxon>
    </lineage>
</organism>
<evidence type="ECO:0000256" key="2">
    <source>
        <dbReference type="ARBA" id="ARBA00004496"/>
    </source>
</evidence>
<dbReference type="GO" id="GO:0008859">
    <property type="term" value="F:exoribonuclease II activity"/>
    <property type="evidence" value="ECO:0007669"/>
    <property type="project" value="UniProtKB-UniRule"/>
</dbReference>
<dbReference type="PROSITE" id="PS01175">
    <property type="entry name" value="RIBONUCLEASE_II"/>
    <property type="match status" value="1"/>
</dbReference>